<evidence type="ECO:0000313" key="7">
    <source>
        <dbReference type="Proteomes" id="UP000017746"/>
    </source>
</evidence>
<dbReference type="SUPFAM" id="SSF53850">
    <property type="entry name" value="Periplasmic binding protein-like II"/>
    <property type="match status" value="1"/>
</dbReference>
<dbReference type="SUPFAM" id="SSF46785">
    <property type="entry name" value="Winged helix' DNA-binding domain"/>
    <property type="match status" value="1"/>
</dbReference>
<protein>
    <submittedName>
        <fullName evidence="6">LysR family transcriptional regulator</fullName>
    </submittedName>
</protein>
<dbReference type="PANTHER" id="PTHR30346:SF0">
    <property type="entry name" value="HCA OPERON TRANSCRIPTIONAL ACTIVATOR HCAR"/>
    <property type="match status" value="1"/>
</dbReference>
<dbReference type="EMBL" id="CP006272">
    <property type="protein sequence ID" value="AGZ45372.1"/>
    <property type="molecule type" value="Genomic_DNA"/>
</dbReference>
<evidence type="ECO:0000256" key="4">
    <source>
        <dbReference type="ARBA" id="ARBA00023163"/>
    </source>
</evidence>
<dbReference type="InterPro" id="IPR036388">
    <property type="entry name" value="WH-like_DNA-bd_sf"/>
</dbReference>
<dbReference type="PRINTS" id="PR00039">
    <property type="entry name" value="HTHLYSR"/>
</dbReference>
<keyword evidence="7" id="KW-1185">Reference proteome</keyword>
<dbReference type="Gene3D" id="1.10.10.10">
    <property type="entry name" value="Winged helix-like DNA-binding domain superfamily/Winged helix DNA-binding domain"/>
    <property type="match status" value="1"/>
</dbReference>
<keyword evidence="4" id="KW-0804">Transcription</keyword>
<evidence type="ECO:0000256" key="2">
    <source>
        <dbReference type="ARBA" id="ARBA00023015"/>
    </source>
</evidence>
<dbReference type="RefSeq" id="WP_023561708.1">
    <property type="nucleotide sequence ID" value="NC_022657.1"/>
</dbReference>
<dbReference type="Pfam" id="PF00126">
    <property type="entry name" value="HTH_1"/>
    <property type="match status" value="1"/>
</dbReference>
<dbReference type="Pfam" id="PF03466">
    <property type="entry name" value="LysR_substrate"/>
    <property type="match status" value="1"/>
</dbReference>
<evidence type="ECO:0000259" key="5">
    <source>
        <dbReference type="PROSITE" id="PS50931"/>
    </source>
</evidence>
<dbReference type="FunFam" id="1.10.10.10:FF:000001">
    <property type="entry name" value="LysR family transcriptional regulator"/>
    <property type="match status" value="1"/>
</dbReference>
<dbReference type="STRING" id="1246995.AFR_35580"/>
<organism evidence="6 7">
    <name type="scientific">Actinoplanes friuliensis DSM 7358</name>
    <dbReference type="NCBI Taxonomy" id="1246995"/>
    <lineage>
        <taxon>Bacteria</taxon>
        <taxon>Bacillati</taxon>
        <taxon>Actinomycetota</taxon>
        <taxon>Actinomycetes</taxon>
        <taxon>Micromonosporales</taxon>
        <taxon>Micromonosporaceae</taxon>
        <taxon>Actinoplanes</taxon>
    </lineage>
</organism>
<dbReference type="GO" id="GO:0003677">
    <property type="term" value="F:DNA binding"/>
    <property type="evidence" value="ECO:0007669"/>
    <property type="project" value="UniProtKB-KW"/>
</dbReference>
<dbReference type="PANTHER" id="PTHR30346">
    <property type="entry name" value="TRANSCRIPTIONAL DUAL REGULATOR HCAR-RELATED"/>
    <property type="match status" value="1"/>
</dbReference>
<name>U5W8N4_9ACTN</name>
<keyword evidence="2" id="KW-0805">Transcription regulation</keyword>
<dbReference type="PATRIC" id="fig|1246995.3.peg.7200"/>
<dbReference type="eggNOG" id="COG0583">
    <property type="taxonomic scope" value="Bacteria"/>
</dbReference>
<evidence type="ECO:0000256" key="3">
    <source>
        <dbReference type="ARBA" id="ARBA00023125"/>
    </source>
</evidence>
<evidence type="ECO:0000256" key="1">
    <source>
        <dbReference type="ARBA" id="ARBA00009437"/>
    </source>
</evidence>
<gene>
    <name evidence="6" type="ORF">AFR_35580</name>
</gene>
<dbReference type="GO" id="GO:0003700">
    <property type="term" value="F:DNA-binding transcription factor activity"/>
    <property type="evidence" value="ECO:0007669"/>
    <property type="project" value="InterPro"/>
</dbReference>
<evidence type="ECO:0000313" key="6">
    <source>
        <dbReference type="EMBL" id="AGZ45372.1"/>
    </source>
</evidence>
<dbReference type="InterPro" id="IPR000847">
    <property type="entry name" value="LysR_HTH_N"/>
</dbReference>
<reference evidence="6 7" key="1">
    <citation type="journal article" date="2014" name="J. Biotechnol.">
        <title>Complete genome sequence of the actinobacterium Actinoplanes friuliensis HAG 010964, producer of the lipopeptide antibiotic friulimycin.</title>
        <authorList>
            <person name="Ruckert C."/>
            <person name="Szczepanowski R."/>
            <person name="Albersmeier A."/>
            <person name="Goesmann A."/>
            <person name="Fischer N."/>
            <person name="Steinkamper A."/>
            <person name="Puhler A."/>
            <person name="Biener R."/>
            <person name="Schwartz D."/>
            <person name="Kalinowski J."/>
        </authorList>
    </citation>
    <scope>NUCLEOTIDE SEQUENCE [LARGE SCALE GENOMIC DNA]</scope>
    <source>
        <strain evidence="6 7">DSM 7358</strain>
    </source>
</reference>
<dbReference type="GO" id="GO:0032993">
    <property type="term" value="C:protein-DNA complex"/>
    <property type="evidence" value="ECO:0007669"/>
    <property type="project" value="TreeGrafter"/>
</dbReference>
<proteinExistence type="inferred from homology"/>
<dbReference type="CDD" id="cd08414">
    <property type="entry name" value="PBP2_LTTR_aromatics_like"/>
    <property type="match status" value="1"/>
</dbReference>
<dbReference type="Proteomes" id="UP000017746">
    <property type="component" value="Chromosome"/>
</dbReference>
<dbReference type="Gene3D" id="3.40.190.10">
    <property type="entry name" value="Periplasmic binding protein-like II"/>
    <property type="match status" value="2"/>
</dbReference>
<dbReference type="KEGG" id="afs:AFR_35580"/>
<dbReference type="HOGENOM" id="CLU_039613_6_4_11"/>
<dbReference type="InterPro" id="IPR005119">
    <property type="entry name" value="LysR_subst-bd"/>
</dbReference>
<comment type="similarity">
    <text evidence="1">Belongs to the LysR transcriptional regulatory family.</text>
</comment>
<accession>U5W8N4</accession>
<keyword evidence="3" id="KW-0238">DNA-binding</keyword>
<sequence length="300" mass="32918">MERLETRELAYFIAVAEELHFGRAAARLGIAQPPLSRAIKQLEHRLGVTLLDRDSRRVLLTEAGEVFLHEGRKAMDAVAASARRAQRAGQPVRRLVLVMKPISDGGLLGDILSRYEQEAEAIPVEVLLCGVAEQAVWLREGRADVGLLHAPHDDFSGFDVEELFVEGQVVVLPRTHRLADRETLHLADLEGETLPRLRGQDDTTATGPVVQDSTQLLQMIALERTIAVLPASASHYLRRELVCVPLVDAAPITAALAWPERSTSRALAAFVRVAAEIAEKHRHGTSMDTPVRSARATPQS</sequence>
<feature type="domain" description="HTH lysR-type" evidence="5">
    <location>
        <begin position="4"/>
        <end position="61"/>
    </location>
</feature>
<dbReference type="PROSITE" id="PS50931">
    <property type="entry name" value="HTH_LYSR"/>
    <property type="match status" value="1"/>
</dbReference>
<dbReference type="AlphaFoldDB" id="U5W8N4"/>
<dbReference type="InterPro" id="IPR036390">
    <property type="entry name" value="WH_DNA-bd_sf"/>
</dbReference>